<protein>
    <recommendedName>
        <fullName evidence="8">Glucuronosyltransferase</fullName>
    </recommendedName>
</protein>
<gene>
    <name evidence="6" type="ORF">HHI36_009226</name>
</gene>
<dbReference type="InterPro" id="IPR002213">
    <property type="entry name" value="UDP_glucos_trans"/>
</dbReference>
<evidence type="ECO:0000313" key="7">
    <source>
        <dbReference type="Proteomes" id="UP001516400"/>
    </source>
</evidence>
<keyword evidence="5" id="KW-0732">Signal</keyword>
<dbReference type="EMBL" id="JABFTP020000021">
    <property type="protein sequence ID" value="KAL3270169.1"/>
    <property type="molecule type" value="Genomic_DNA"/>
</dbReference>
<dbReference type="PANTHER" id="PTHR48043">
    <property type="entry name" value="EG:EG0003.4 PROTEIN-RELATED"/>
    <property type="match status" value="1"/>
</dbReference>
<dbReference type="InterPro" id="IPR050271">
    <property type="entry name" value="UDP-glycosyltransferase"/>
</dbReference>
<dbReference type="FunFam" id="3.40.50.2000:FF:000050">
    <property type="entry name" value="UDP-glucuronosyltransferase"/>
    <property type="match status" value="1"/>
</dbReference>
<evidence type="ECO:0000256" key="5">
    <source>
        <dbReference type="SAM" id="SignalP"/>
    </source>
</evidence>
<feature type="chain" id="PRO_5044799242" description="Glucuronosyltransferase" evidence="5">
    <location>
        <begin position="17"/>
        <end position="503"/>
    </location>
</feature>
<accession>A0ABD2MVH8</accession>
<reference evidence="6 7" key="1">
    <citation type="journal article" date="2021" name="BMC Biol.">
        <title>Horizontally acquired antibacterial genes associated with adaptive radiation of ladybird beetles.</title>
        <authorList>
            <person name="Li H.S."/>
            <person name="Tang X.F."/>
            <person name="Huang Y.H."/>
            <person name="Xu Z.Y."/>
            <person name="Chen M.L."/>
            <person name="Du X.Y."/>
            <person name="Qiu B.Y."/>
            <person name="Chen P.T."/>
            <person name="Zhang W."/>
            <person name="Slipinski A."/>
            <person name="Escalona H.E."/>
            <person name="Waterhouse R.M."/>
            <person name="Zwick A."/>
            <person name="Pang H."/>
        </authorList>
    </citation>
    <scope>NUCLEOTIDE SEQUENCE [LARGE SCALE GENOMIC DNA]</scope>
    <source>
        <strain evidence="6">SYSU2018</strain>
    </source>
</reference>
<evidence type="ECO:0000256" key="3">
    <source>
        <dbReference type="ARBA" id="ARBA00022679"/>
    </source>
</evidence>
<dbReference type="Gene3D" id="3.40.50.2000">
    <property type="entry name" value="Glycogen Phosphorylase B"/>
    <property type="match status" value="1"/>
</dbReference>
<feature type="transmembrane region" description="Helical" evidence="4">
    <location>
        <begin position="459"/>
        <end position="491"/>
    </location>
</feature>
<dbReference type="PANTHER" id="PTHR48043:SF159">
    <property type="entry name" value="EG:EG0003.4 PROTEIN-RELATED"/>
    <property type="match status" value="1"/>
</dbReference>
<dbReference type="AlphaFoldDB" id="A0ABD2MVH8"/>
<evidence type="ECO:0000256" key="4">
    <source>
        <dbReference type="SAM" id="Phobius"/>
    </source>
</evidence>
<keyword evidence="4" id="KW-0812">Transmembrane</keyword>
<dbReference type="SUPFAM" id="SSF53756">
    <property type="entry name" value="UDP-Glycosyltransferase/glycogen phosphorylase"/>
    <property type="match status" value="1"/>
</dbReference>
<comment type="caution">
    <text evidence="6">The sequence shown here is derived from an EMBL/GenBank/DDBJ whole genome shotgun (WGS) entry which is preliminary data.</text>
</comment>
<dbReference type="Proteomes" id="UP001516400">
    <property type="component" value="Unassembled WGS sequence"/>
</dbReference>
<organism evidence="6 7">
    <name type="scientific">Cryptolaemus montrouzieri</name>
    <dbReference type="NCBI Taxonomy" id="559131"/>
    <lineage>
        <taxon>Eukaryota</taxon>
        <taxon>Metazoa</taxon>
        <taxon>Ecdysozoa</taxon>
        <taxon>Arthropoda</taxon>
        <taxon>Hexapoda</taxon>
        <taxon>Insecta</taxon>
        <taxon>Pterygota</taxon>
        <taxon>Neoptera</taxon>
        <taxon>Endopterygota</taxon>
        <taxon>Coleoptera</taxon>
        <taxon>Polyphaga</taxon>
        <taxon>Cucujiformia</taxon>
        <taxon>Coccinelloidea</taxon>
        <taxon>Coccinellidae</taxon>
        <taxon>Scymninae</taxon>
        <taxon>Scymnini</taxon>
        <taxon>Cryptolaemus</taxon>
    </lineage>
</organism>
<evidence type="ECO:0008006" key="8">
    <source>
        <dbReference type="Google" id="ProtNLM"/>
    </source>
</evidence>
<name>A0ABD2MVH8_9CUCU</name>
<evidence type="ECO:0000256" key="2">
    <source>
        <dbReference type="ARBA" id="ARBA00022676"/>
    </source>
</evidence>
<keyword evidence="4" id="KW-1133">Transmembrane helix</keyword>
<keyword evidence="2" id="KW-0328">Glycosyltransferase</keyword>
<dbReference type="Pfam" id="PF00201">
    <property type="entry name" value="UDPGT"/>
    <property type="match status" value="1"/>
</dbReference>
<feature type="signal peptide" evidence="5">
    <location>
        <begin position="1"/>
        <end position="16"/>
    </location>
</feature>
<keyword evidence="3" id="KW-0808">Transferase</keyword>
<proteinExistence type="inferred from homology"/>
<sequence length="503" mass="57065">MRIIVLVLCLITFSECGRILGIFHMVGKSHYAAGNTLMKILAARGHEVTFVSPFKEKKPPKNFKDVVLTPTTSRATNFFSMNIHPVLQSLLHSKLGAPMINTTFSHPEFKKFLNTKEKFDLIIIEYFFSDALKYLGVYFNAPVILYSALDANSWINPSVANPMPISYVQDILASSDVLSFSSRLDRTFMYIYNSLLRNFIHLPAQDKLVKEHFPGAPNIEEYFDKVALILLNADVSINAPIPKVPAMVDIGGFHIKPTKPLPKDLQEILDKAVNGVVYFSMGSNIQSSQMPKETLAALLGAFSKLKETVLWKWEEDNLPGKPDNVIIRKWLPQNDVFAHNNIKLFITHGGIFSTIEAVYHGIPCLAIPIFGDQILNAQRATANGYARWMQFDEITEEKVLAEIKELLNNPKYSKNVKTRSRIMLDKPLSAADRLVFWVEYVIRHKGADHLRVAGLELSWYQYLLLDVIVFTLTCAVLSVLFIKYVLCYLFSLRRKSNSKLKTQ</sequence>
<evidence type="ECO:0000313" key="6">
    <source>
        <dbReference type="EMBL" id="KAL3270169.1"/>
    </source>
</evidence>
<comment type="similarity">
    <text evidence="1">Belongs to the UDP-glycosyltransferase family.</text>
</comment>
<evidence type="ECO:0000256" key="1">
    <source>
        <dbReference type="ARBA" id="ARBA00009995"/>
    </source>
</evidence>
<keyword evidence="4" id="KW-0472">Membrane</keyword>
<dbReference type="GO" id="GO:0016757">
    <property type="term" value="F:glycosyltransferase activity"/>
    <property type="evidence" value="ECO:0007669"/>
    <property type="project" value="UniProtKB-KW"/>
</dbReference>
<keyword evidence="7" id="KW-1185">Reference proteome</keyword>
<dbReference type="CDD" id="cd03784">
    <property type="entry name" value="GT1_Gtf-like"/>
    <property type="match status" value="1"/>
</dbReference>